<accession>A0A1I4N131</accession>
<dbReference type="Proteomes" id="UP000198804">
    <property type="component" value="Unassembled WGS sequence"/>
</dbReference>
<dbReference type="PANTHER" id="PTHR43685:SF11">
    <property type="entry name" value="GLYCOSYLTRANSFERASE TAGX-RELATED"/>
    <property type="match status" value="1"/>
</dbReference>
<dbReference type="EMBL" id="FOSV01000051">
    <property type="protein sequence ID" value="SFM09178.1"/>
    <property type="molecule type" value="Genomic_DNA"/>
</dbReference>
<keyword evidence="4" id="KW-1185">Reference proteome</keyword>
<dbReference type="InterPro" id="IPR001173">
    <property type="entry name" value="Glyco_trans_2-like"/>
</dbReference>
<evidence type="ECO:0000256" key="1">
    <source>
        <dbReference type="SAM" id="MobiDB-lite"/>
    </source>
</evidence>
<protein>
    <submittedName>
        <fullName evidence="3">Glycosyl transferase family 2</fullName>
    </submittedName>
</protein>
<dbReference type="InterPro" id="IPR029044">
    <property type="entry name" value="Nucleotide-diphossugar_trans"/>
</dbReference>
<dbReference type="SUPFAM" id="SSF53448">
    <property type="entry name" value="Nucleotide-diphospho-sugar transferases"/>
    <property type="match status" value="1"/>
</dbReference>
<reference evidence="4" key="1">
    <citation type="submission" date="2016-10" db="EMBL/GenBank/DDBJ databases">
        <authorList>
            <person name="Varghese N."/>
            <person name="Submissions S."/>
        </authorList>
    </citation>
    <scope>NUCLEOTIDE SEQUENCE [LARGE SCALE GENOMIC DNA]</scope>
    <source>
        <strain evidence="4">CGMCC 1.6474</strain>
    </source>
</reference>
<dbReference type="Pfam" id="PF00535">
    <property type="entry name" value="Glycos_transf_2"/>
    <property type="match status" value="1"/>
</dbReference>
<evidence type="ECO:0000313" key="3">
    <source>
        <dbReference type="EMBL" id="SFM09178.1"/>
    </source>
</evidence>
<dbReference type="PANTHER" id="PTHR43685">
    <property type="entry name" value="GLYCOSYLTRANSFERASE"/>
    <property type="match status" value="1"/>
</dbReference>
<gene>
    <name evidence="3" type="ORF">SAMN04488125_1515</name>
</gene>
<proteinExistence type="predicted"/>
<dbReference type="AlphaFoldDB" id="A0A1I4N131"/>
<feature type="region of interest" description="Disordered" evidence="1">
    <location>
        <begin position="298"/>
        <end position="318"/>
    </location>
</feature>
<evidence type="ECO:0000259" key="2">
    <source>
        <dbReference type="Pfam" id="PF00535"/>
    </source>
</evidence>
<dbReference type="InterPro" id="IPR050834">
    <property type="entry name" value="Glycosyltransf_2"/>
</dbReference>
<name>A0A1I4N131_9HYPH</name>
<organism evidence="3 4">
    <name type="scientific">Methylorubrum salsuginis</name>
    <dbReference type="NCBI Taxonomy" id="414703"/>
    <lineage>
        <taxon>Bacteria</taxon>
        <taxon>Pseudomonadati</taxon>
        <taxon>Pseudomonadota</taxon>
        <taxon>Alphaproteobacteria</taxon>
        <taxon>Hyphomicrobiales</taxon>
        <taxon>Methylobacteriaceae</taxon>
        <taxon>Methylorubrum</taxon>
    </lineage>
</organism>
<dbReference type="GO" id="GO:0016740">
    <property type="term" value="F:transferase activity"/>
    <property type="evidence" value="ECO:0007669"/>
    <property type="project" value="UniProtKB-KW"/>
</dbReference>
<dbReference type="STRING" id="414703.SAMN04488125_1515"/>
<evidence type="ECO:0000313" key="4">
    <source>
        <dbReference type="Proteomes" id="UP000198804"/>
    </source>
</evidence>
<sequence>MNSAPSEAQPVRATIAIPLHNHAPWIGKQLDSLFAQWRPDFELLVVDDGSEDGGIDVVMDRLAARPDIAATVLRHGRSRSSALVDAFARYASAPVIIQADSDDISLPGRLDAILACFDRDPLCRLVSSNALRISESGIPMGIVDAVHGDRVVGWDDPIPVYWGALWYGATLAYHRSVFEAFPPMSAELCPYGFDLIAPARAGLLGTHHLLAQPLVGWRQHANNTHRRVGALSTGASAREHYAALDVMIKAQVVRDAIWLRDRSSMEDGPRIGAVIERCERQFMAHFETWARLRNQRDQADRDGTLANRPMNDAPLPDMPPVVTLPAARSWPVERRTPLAQALSRWPGFHEAEDIHIWTSRQVAALLRITVPDAVALALTLGGSPFLPQTRALVSINAGPEIEVVLPQSAHCVVEVPLRHGNDPLLPWTGLNLLSIRVPCADAPINRVPDCPDVRVLGAAIYALEPVVAREAGVPHLGSLMARIWEEQASWSLEPGPLTSIPGWLSEREMRLLYGCARVLEGPFLEMGAWVGRSTSVLARGIRDAGDRKQFVSAEIGPELQNYRHLGDEVHYCPPQGDGRSIGQVAAAVFESEIEPVLRKEGGVIGVLTRNLEALELLPFVTLHVGDFATAPDLGYGFIFNDCAHTAGEVEQSAPGLKALIGDRAVIMAAHDHCPEAEAAFRALFDVRESFCVDTLFVCRMRNRTEASHS</sequence>
<keyword evidence="3" id="KW-0808">Transferase</keyword>
<feature type="domain" description="Glycosyltransferase 2-like" evidence="2">
    <location>
        <begin position="14"/>
        <end position="121"/>
    </location>
</feature>
<dbReference type="Gene3D" id="3.90.550.10">
    <property type="entry name" value="Spore Coat Polysaccharide Biosynthesis Protein SpsA, Chain A"/>
    <property type="match status" value="1"/>
</dbReference>